<comment type="caution">
    <text evidence="9">The sequence shown here is derived from an EMBL/GenBank/DDBJ whole genome shotgun (WGS) entry which is preliminary data.</text>
</comment>
<evidence type="ECO:0000256" key="1">
    <source>
        <dbReference type="ARBA" id="ARBA00008857"/>
    </source>
</evidence>
<keyword evidence="3 5" id="KW-0238">DNA-binding</keyword>
<sequence length="538" mass="59121">MGYAEKRGDYWRGRYKLAPGRYATVVDTNGATMKFRTRRDAEQAANDAEAKVRNGGRPPRAAGRMTFAEYVNDWYARQELARSTMQNYQRTIEDHLLPAFQDFAVAAISPADVMAWEKRERALGYAEASLRLWRTTLHLILADAVDEGLRESNPAARRRGRGKRAGRSQKRAPEKTVTTGLGILLLAERAALLSGRDDEFLAVTTLGFTGLRWGELVGLETRYIRPGEVRVEWQLYELDTGELHRCPPKDDSYRTVHVPEWLGSLLTTHVAQTALVPCACHGHRYAFRGYGTANGAARRPGPKLADVAQVAGVSTGTVSNVLNRPRVVQEATRDKVTAAIEQLGFVCGAPTGTAAGHYRRNGFATWLFQPAATGRYPAKAPKVARPVPVAADPWPGVPIRGRSAASRAEACWLPIAPGLTPHGLRHTYKTLMVELGTPSTVMDAQMGHADGSVQARYAHATVDMIRRLLDGLTELWENALAVRRQLASGSPVAVLDHLLREKIVSQNSPQQAPGTEKAGPRIRDTGPDLLFYGRADRI</sequence>
<dbReference type="Gene3D" id="1.10.260.40">
    <property type="entry name" value="lambda repressor-like DNA-binding domains"/>
    <property type="match status" value="1"/>
</dbReference>
<feature type="domain" description="HTH lacI-type" evidence="7">
    <location>
        <begin position="302"/>
        <end position="359"/>
    </location>
</feature>
<dbReference type="Proteomes" id="UP000182486">
    <property type="component" value="Unassembled WGS sequence"/>
</dbReference>
<comment type="similarity">
    <text evidence="1">Belongs to the 'phage' integrase family.</text>
</comment>
<feature type="compositionally biased region" description="Basic and acidic residues" evidence="6">
    <location>
        <begin position="38"/>
        <end position="52"/>
    </location>
</feature>
<feature type="compositionally biased region" description="Polar residues" evidence="6">
    <location>
        <begin position="504"/>
        <end position="513"/>
    </location>
</feature>
<evidence type="ECO:0000256" key="4">
    <source>
        <dbReference type="ARBA" id="ARBA00023172"/>
    </source>
</evidence>
<protein>
    <submittedName>
        <fullName evidence="9">LacI family transcriptional regulator</fullName>
    </submittedName>
</protein>
<dbReference type="PROSITE" id="PS50932">
    <property type="entry name" value="HTH_LACI_2"/>
    <property type="match status" value="1"/>
</dbReference>
<dbReference type="SMART" id="SM00354">
    <property type="entry name" value="HTH_LACI"/>
    <property type="match status" value="1"/>
</dbReference>
<dbReference type="Pfam" id="PF00356">
    <property type="entry name" value="LacI"/>
    <property type="match status" value="1"/>
</dbReference>
<accession>A0A1K0G7T6</accession>
<evidence type="ECO:0000259" key="8">
    <source>
        <dbReference type="PROSITE" id="PS51900"/>
    </source>
</evidence>
<proteinExistence type="inferred from homology"/>
<evidence type="ECO:0000313" key="9">
    <source>
        <dbReference type="EMBL" id="OJF13306.1"/>
    </source>
</evidence>
<reference evidence="9 10" key="1">
    <citation type="submission" date="2016-09" db="EMBL/GenBank/DDBJ databases">
        <title>Couchioplanes caeruleus draft genome sequence.</title>
        <authorList>
            <person name="Sheehan J."/>
            <person name="Caffrey P."/>
        </authorList>
    </citation>
    <scope>NUCLEOTIDE SEQUENCE [LARGE SCALE GENOMIC DNA]</scope>
    <source>
        <strain evidence="9 10">DSM 43634</strain>
    </source>
</reference>
<dbReference type="InterPro" id="IPR044068">
    <property type="entry name" value="CB"/>
</dbReference>
<feature type="region of interest" description="Disordered" evidence="6">
    <location>
        <begin position="504"/>
        <end position="528"/>
    </location>
</feature>
<evidence type="ECO:0000259" key="7">
    <source>
        <dbReference type="PROSITE" id="PS50932"/>
    </source>
</evidence>
<evidence type="ECO:0000256" key="2">
    <source>
        <dbReference type="ARBA" id="ARBA00022908"/>
    </source>
</evidence>
<dbReference type="InterPro" id="IPR011010">
    <property type="entry name" value="DNA_brk_join_enz"/>
</dbReference>
<dbReference type="InterPro" id="IPR004107">
    <property type="entry name" value="Integrase_SAM-like_N"/>
</dbReference>
<dbReference type="InterPro" id="IPR010998">
    <property type="entry name" value="Integrase_recombinase_N"/>
</dbReference>
<keyword evidence="4" id="KW-0233">DNA recombination</keyword>
<dbReference type="GO" id="GO:0006310">
    <property type="term" value="P:DNA recombination"/>
    <property type="evidence" value="ECO:0007669"/>
    <property type="project" value="UniProtKB-KW"/>
</dbReference>
<dbReference type="SUPFAM" id="SSF47413">
    <property type="entry name" value="lambda repressor-like DNA-binding domains"/>
    <property type="match status" value="1"/>
</dbReference>
<name>A0A1K0G7T6_9ACTN</name>
<evidence type="ECO:0000256" key="3">
    <source>
        <dbReference type="ARBA" id="ARBA00023125"/>
    </source>
</evidence>
<feature type="domain" description="Core-binding (CB)" evidence="8">
    <location>
        <begin position="65"/>
        <end position="145"/>
    </location>
</feature>
<dbReference type="PANTHER" id="PTHR30629">
    <property type="entry name" value="PROPHAGE INTEGRASE"/>
    <property type="match status" value="1"/>
</dbReference>
<dbReference type="EMBL" id="MEIA01000163">
    <property type="protein sequence ID" value="OJF13306.1"/>
    <property type="molecule type" value="Genomic_DNA"/>
</dbReference>
<dbReference type="GO" id="GO:0015074">
    <property type="term" value="P:DNA integration"/>
    <property type="evidence" value="ECO:0007669"/>
    <property type="project" value="UniProtKB-KW"/>
</dbReference>
<dbReference type="Pfam" id="PF14659">
    <property type="entry name" value="Phage_int_SAM_3"/>
    <property type="match status" value="1"/>
</dbReference>
<dbReference type="RefSeq" id="WP_071806118.1">
    <property type="nucleotide sequence ID" value="NZ_MEIA01000163.1"/>
</dbReference>
<feature type="region of interest" description="Disordered" evidence="6">
    <location>
        <begin position="152"/>
        <end position="174"/>
    </location>
</feature>
<evidence type="ECO:0000256" key="6">
    <source>
        <dbReference type="SAM" id="MobiDB-lite"/>
    </source>
</evidence>
<dbReference type="Gene3D" id="1.10.443.10">
    <property type="entry name" value="Intergrase catalytic core"/>
    <property type="match status" value="1"/>
</dbReference>
<evidence type="ECO:0000256" key="5">
    <source>
        <dbReference type="PROSITE-ProRule" id="PRU01248"/>
    </source>
</evidence>
<gene>
    <name evidence="9" type="ORF">BG844_15960</name>
</gene>
<dbReference type="SUPFAM" id="SSF56349">
    <property type="entry name" value="DNA breaking-rejoining enzymes"/>
    <property type="match status" value="2"/>
</dbReference>
<keyword evidence="2" id="KW-0229">DNA integration</keyword>
<dbReference type="Gene3D" id="1.10.150.130">
    <property type="match status" value="1"/>
</dbReference>
<dbReference type="AlphaFoldDB" id="A0A1K0G7T6"/>
<dbReference type="InterPro" id="IPR050808">
    <property type="entry name" value="Phage_Integrase"/>
</dbReference>
<organism evidence="9 10">
    <name type="scientific">Couchioplanes caeruleus subsp. caeruleus</name>
    <dbReference type="NCBI Taxonomy" id="56427"/>
    <lineage>
        <taxon>Bacteria</taxon>
        <taxon>Bacillati</taxon>
        <taxon>Actinomycetota</taxon>
        <taxon>Actinomycetes</taxon>
        <taxon>Micromonosporales</taxon>
        <taxon>Micromonosporaceae</taxon>
        <taxon>Couchioplanes</taxon>
    </lineage>
</organism>
<dbReference type="InterPro" id="IPR010982">
    <property type="entry name" value="Lambda_DNA-bd_dom_sf"/>
</dbReference>
<dbReference type="InterPro" id="IPR000843">
    <property type="entry name" value="HTH_LacI"/>
</dbReference>
<dbReference type="PANTHER" id="PTHR30629:SF2">
    <property type="entry name" value="PROPHAGE INTEGRASE INTS-RELATED"/>
    <property type="match status" value="1"/>
</dbReference>
<dbReference type="GO" id="GO:0003677">
    <property type="term" value="F:DNA binding"/>
    <property type="evidence" value="ECO:0007669"/>
    <property type="project" value="UniProtKB-UniRule"/>
</dbReference>
<feature type="region of interest" description="Disordered" evidence="6">
    <location>
        <begin position="38"/>
        <end position="59"/>
    </location>
</feature>
<dbReference type="CDD" id="cd01392">
    <property type="entry name" value="HTH_LacI"/>
    <property type="match status" value="1"/>
</dbReference>
<dbReference type="PROSITE" id="PS00356">
    <property type="entry name" value="HTH_LACI_1"/>
    <property type="match status" value="1"/>
</dbReference>
<evidence type="ECO:0000313" key="10">
    <source>
        <dbReference type="Proteomes" id="UP000182486"/>
    </source>
</evidence>
<dbReference type="GO" id="GO:0006355">
    <property type="term" value="P:regulation of DNA-templated transcription"/>
    <property type="evidence" value="ECO:0007669"/>
    <property type="project" value="InterPro"/>
</dbReference>
<keyword evidence="10" id="KW-1185">Reference proteome</keyword>
<dbReference type="InterPro" id="IPR013762">
    <property type="entry name" value="Integrase-like_cat_sf"/>
</dbReference>
<feature type="compositionally biased region" description="Basic residues" evidence="6">
    <location>
        <begin position="156"/>
        <end position="170"/>
    </location>
</feature>
<dbReference type="PROSITE" id="PS51900">
    <property type="entry name" value="CB"/>
    <property type="match status" value="1"/>
</dbReference>